<evidence type="ECO:0000313" key="7">
    <source>
        <dbReference type="Proteomes" id="UP001157161"/>
    </source>
</evidence>
<organism evidence="6 7">
    <name type="scientific">Litorihabitans aurantiacus</name>
    <dbReference type="NCBI Taxonomy" id="1930061"/>
    <lineage>
        <taxon>Bacteria</taxon>
        <taxon>Bacillati</taxon>
        <taxon>Actinomycetota</taxon>
        <taxon>Actinomycetes</taxon>
        <taxon>Micrococcales</taxon>
        <taxon>Beutenbergiaceae</taxon>
        <taxon>Litorihabitans</taxon>
    </lineage>
</organism>
<dbReference type="GO" id="GO:0004553">
    <property type="term" value="F:hydrolase activity, hydrolyzing O-glycosyl compounds"/>
    <property type="evidence" value="ECO:0007669"/>
    <property type="project" value="InterPro"/>
</dbReference>
<feature type="signal peptide" evidence="5">
    <location>
        <begin position="1"/>
        <end position="24"/>
    </location>
</feature>
<reference evidence="6" key="2">
    <citation type="submission" date="2023-02" db="EMBL/GenBank/DDBJ databases">
        <authorList>
            <person name="Sun Q."/>
            <person name="Mori K."/>
        </authorList>
    </citation>
    <scope>NUCLEOTIDE SEQUENCE</scope>
    <source>
        <strain evidence="6">NBRC 112290</strain>
    </source>
</reference>
<keyword evidence="3" id="KW-0326">Glycosidase</keyword>
<protein>
    <recommendedName>
        <fullName evidence="8">Cellulase</fullName>
    </recommendedName>
</protein>
<feature type="chain" id="PRO_5041313520" description="Cellulase" evidence="5">
    <location>
        <begin position="25"/>
        <end position="316"/>
    </location>
</feature>
<comment type="caution">
    <text evidence="6">The sequence shown here is derived from an EMBL/GenBank/DDBJ whole genome shotgun (WGS) entry which is preliminary data.</text>
</comment>
<evidence type="ECO:0000256" key="5">
    <source>
        <dbReference type="SAM" id="SignalP"/>
    </source>
</evidence>
<keyword evidence="2" id="KW-0378">Hydrolase</keyword>
<dbReference type="GO" id="GO:0005975">
    <property type="term" value="P:carbohydrate metabolic process"/>
    <property type="evidence" value="ECO:0007669"/>
    <property type="project" value="InterPro"/>
</dbReference>
<dbReference type="InterPro" id="IPR002037">
    <property type="entry name" value="Glyco_hydro_8"/>
</dbReference>
<dbReference type="InterPro" id="IPR012341">
    <property type="entry name" value="6hp_glycosidase-like_sf"/>
</dbReference>
<feature type="compositionally biased region" description="Polar residues" evidence="4">
    <location>
        <begin position="29"/>
        <end position="54"/>
    </location>
</feature>
<keyword evidence="7" id="KW-1185">Reference proteome</keyword>
<evidence type="ECO:0008006" key="8">
    <source>
        <dbReference type="Google" id="ProtNLM"/>
    </source>
</evidence>
<evidence type="ECO:0000256" key="3">
    <source>
        <dbReference type="ARBA" id="ARBA00023295"/>
    </source>
</evidence>
<proteinExistence type="inferred from homology"/>
<accession>A0AA38CS87</accession>
<feature type="region of interest" description="Disordered" evidence="4">
    <location>
        <begin position="227"/>
        <end position="316"/>
    </location>
</feature>
<comment type="similarity">
    <text evidence="1">Belongs to the glycosyl hydrolase 8 (cellulase D) family.</text>
</comment>
<evidence type="ECO:0000313" key="6">
    <source>
        <dbReference type="EMBL" id="GMA32336.1"/>
    </source>
</evidence>
<name>A0AA38CS87_9MICO</name>
<dbReference type="PROSITE" id="PS51257">
    <property type="entry name" value="PROKAR_LIPOPROTEIN"/>
    <property type="match status" value="1"/>
</dbReference>
<keyword evidence="5" id="KW-0732">Signal</keyword>
<reference evidence="6" key="1">
    <citation type="journal article" date="2014" name="Int. J. Syst. Evol. Microbiol.">
        <title>Complete genome sequence of Corynebacterium casei LMG S-19264T (=DSM 44701T), isolated from a smear-ripened cheese.</title>
        <authorList>
            <consortium name="US DOE Joint Genome Institute (JGI-PGF)"/>
            <person name="Walter F."/>
            <person name="Albersmeier A."/>
            <person name="Kalinowski J."/>
            <person name="Ruckert C."/>
        </authorList>
    </citation>
    <scope>NUCLEOTIDE SEQUENCE</scope>
    <source>
        <strain evidence="6">NBRC 112290</strain>
    </source>
</reference>
<dbReference type="Pfam" id="PF01270">
    <property type="entry name" value="Glyco_hydro_8"/>
    <property type="match status" value="1"/>
</dbReference>
<dbReference type="AlphaFoldDB" id="A0AA38CS87"/>
<evidence type="ECO:0000256" key="4">
    <source>
        <dbReference type="SAM" id="MobiDB-lite"/>
    </source>
</evidence>
<dbReference type="Proteomes" id="UP001157161">
    <property type="component" value="Unassembled WGS sequence"/>
</dbReference>
<dbReference type="Gene3D" id="1.50.10.10">
    <property type="match status" value="1"/>
</dbReference>
<feature type="region of interest" description="Disordered" evidence="4">
    <location>
        <begin position="24"/>
        <end position="67"/>
    </location>
</feature>
<evidence type="ECO:0000256" key="2">
    <source>
        <dbReference type="ARBA" id="ARBA00022801"/>
    </source>
</evidence>
<dbReference type="PRINTS" id="PR00735">
    <property type="entry name" value="GLHYDRLASE8"/>
</dbReference>
<evidence type="ECO:0000256" key="1">
    <source>
        <dbReference type="ARBA" id="ARBA00009209"/>
    </source>
</evidence>
<sequence>MTARSGRVLVAAAATAGLVLTLGACSPQEGPTPSPETGTQDASAPDTQARTPQQAGEAFLDDYVDPDGRVVRRDQGDDTVSEAQAYGMLVAVGVDDAERFASIWEWTQENLQRPDGLLSWQWDDGEVTDDQPAADADLDAARALALAAERFDEPGYATDAQDLGAAVLDLETAPTALGLVLLAGPWADVDPYQINPSYPTPVATRLLAELDGDPRWAELDAGNRAVTRALTEGARSRRTGRRSTGATAGSSRCPAPTGATSSSATTPPAPWCASRSRATSRTATPSPRRSACSSSPTPWPPSWTSAARPARRTPTR</sequence>
<gene>
    <name evidence="6" type="ORF">GCM10025875_23280</name>
</gene>
<dbReference type="RefSeq" id="WP_284251049.1">
    <property type="nucleotide sequence ID" value="NZ_BSUM01000001.1"/>
</dbReference>
<dbReference type="InterPro" id="IPR008928">
    <property type="entry name" value="6-hairpin_glycosidase_sf"/>
</dbReference>
<feature type="compositionally biased region" description="Low complexity" evidence="4">
    <location>
        <begin position="242"/>
        <end position="308"/>
    </location>
</feature>
<dbReference type="EMBL" id="BSUM01000001">
    <property type="protein sequence ID" value="GMA32336.1"/>
    <property type="molecule type" value="Genomic_DNA"/>
</dbReference>
<dbReference type="SUPFAM" id="SSF48208">
    <property type="entry name" value="Six-hairpin glycosidases"/>
    <property type="match status" value="1"/>
</dbReference>